<dbReference type="Pfam" id="PF02770">
    <property type="entry name" value="Acyl-CoA_dh_M"/>
    <property type="match status" value="1"/>
</dbReference>
<name>A0ABY1MXZ0_9ACTN</name>
<gene>
    <name evidence="2" type="ORF">SAMN06265174_101659</name>
</gene>
<comment type="caution">
    <text evidence="2">The sequence shown here is derived from an EMBL/GenBank/DDBJ whole genome shotgun (WGS) entry which is preliminary data.</text>
</comment>
<dbReference type="InterPro" id="IPR009100">
    <property type="entry name" value="AcylCoA_DH/oxidase_NM_dom_sf"/>
</dbReference>
<feature type="domain" description="Acyl-CoA oxidase/dehydrogenase middle" evidence="1">
    <location>
        <begin position="110"/>
        <end position="179"/>
    </location>
</feature>
<keyword evidence="3" id="KW-1185">Reference proteome</keyword>
<accession>A0ABY1MXZ0</accession>
<evidence type="ECO:0000313" key="3">
    <source>
        <dbReference type="Proteomes" id="UP000315460"/>
    </source>
</evidence>
<dbReference type="Gene3D" id="2.40.110.10">
    <property type="entry name" value="Butyryl-CoA Dehydrogenase, subunit A, domain 2"/>
    <property type="match status" value="1"/>
</dbReference>
<sequence>MSNTDVPPGGSPDAASSADLAREWVRAGRADLPLPARGDTRTRWSELTAMCTRDVSAGRLVEAHADADAILAEISGTRVGRDELWGVWAAEPPMPVLRARRVGGGSGGGSGGGWVLDGVKAWCSGGDVCTHALVTAFDDDEPRLFAVDLRQPGVAPRADGWAHPGMAGSRTTSVEFTDVPARSVGDHRSYLERPGFWHGGIGVAACWLGAGIAVARPLLARATRPDVDPHALAHLGAVDVALGGASWALDAAAAEVDRDGPGADLTVARHRAVRVRAMVEAAVDETIRRVGRALGPGPLAMDPRHGQNVLDAEVYIRQFHAERDLAVLGATARTHGGWAR</sequence>
<dbReference type="SUPFAM" id="SSF56645">
    <property type="entry name" value="Acyl-CoA dehydrogenase NM domain-like"/>
    <property type="match status" value="1"/>
</dbReference>
<protein>
    <submittedName>
        <fullName evidence="2">Acyl-CoA dehydrogenase, middle domain</fullName>
    </submittedName>
</protein>
<dbReference type="EMBL" id="FXTG01000001">
    <property type="protein sequence ID" value="SMO44845.1"/>
    <property type="molecule type" value="Genomic_DNA"/>
</dbReference>
<proteinExistence type="predicted"/>
<reference evidence="2 3" key="1">
    <citation type="submission" date="2017-05" db="EMBL/GenBank/DDBJ databases">
        <authorList>
            <person name="Varghese N."/>
            <person name="Submissions S."/>
        </authorList>
    </citation>
    <scope>NUCLEOTIDE SEQUENCE [LARGE SCALE GENOMIC DNA]</scope>
    <source>
        <strain evidence="2 3">DSM 45139</strain>
    </source>
</reference>
<organism evidence="2 3">
    <name type="scientific">Dietzia kunjamensis subsp. schimae</name>
    <dbReference type="NCBI Taxonomy" id="498198"/>
    <lineage>
        <taxon>Bacteria</taxon>
        <taxon>Bacillati</taxon>
        <taxon>Actinomycetota</taxon>
        <taxon>Actinomycetes</taxon>
        <taxon>Mycobacteriales</taxon>
        <taxon>Dietziaceae</taxon>
        <taxon>Dietzia</taxon>
    </lineage>
</organism>
<dbReference type="InterPro" id="IPR046373">
    <property type="entry name" value="Acyl-CoA_Oxase/DH_mid-dom_sf"/>
</dbReference>
<evidence type="ECO:0000313" key="2">
    <source>
        <dbReference type="EMBL" id="SMO44845.1"/>
    </source>
</evidence>
<evidence type="ECO:0000259" key="1">
    <source>
        <dbReference type="Pfam" id="PF02770"/>
    </source>
</evidence>
<dbReference type="RefSeq" id="WP_394344314.1">
    <property type="nucleotide sequence ID" value="NZ_BAAAQH010000004.1"/>
</dbReference>
<dbReference type="Proteomes" id="UP000315460">
    <property type="component" value="Unassembled WGS sequence"/>
</dbReference>
<dbReference type="InterPro" id="IPR006091">
    <property type="entry name" value="Acyl-CoA_Oxase/DH_mid-dom"/>
</dbReference>